<keyword evidence="7" id="KW-1133">Transmembrane helix</keyword>
<feature type="region of interest" description="Disordered" evidence="11">
    <location>
        <begin position="104"/>
        <end position="141"/>
    </location>
</feature>
<comment type="subunit">
    <text evidence="3">Constitutively interacts with CASP4; required for the localization of procaspase 4 to the ER.</text>
</comment>
<keyword evidence="8" id="KW-0472">Membrane</keyword>
<keyword evidence="6" id="KW-0256">Endoplasmic reticulum</keyword>
<evidence type="ECO:0000256" key="3">
    <source>
        <dbReference type="ARBA" id="ARBA00011720"/>
    </source>
</evidence>
<evidence type="ECO:0000256" key="11">
    <source>
        <dbReference type="SAM" id="MobiDB-lite"/>
    </source>
</evidence>
<gene>
    <name evidence="12" type="ORF">CSSPTR1EN2_LOCUS20016</name>
</gene>
<evidence type="ECO:0000256" key="9">
    <source>
        <dbReference type="ARBA" id="ARBA00023180"/>
    </source>
</evidence>
<dbReference type="InterPro" id="IPR019308">
    <property type="entry name" value="TMEM214"/>
</dbReference>
<dbReference type="EMBL" id="OZ019898">
    <property type="protein sequence ID" value="CAK9230004.1"/>
    <property type="molecule type" value="Genomic_DNA"/>
</dbReference>
<comment type="subcellular location">
    <subcellularLocation>
        <location evidence="1">Endoplasmic reticulum membrane</location>
        <topology evidence="1">Multi-pass membrane protein</topology>
    </subcellularLocation>
</comment>
<evidence type="ECO:0000256" key="7">
    <source>
        <dbReference type="ARBA" id="ARBA00022989"/>
    </source>
</evidence>
<comment type="function">
    <text evidence="10">Critical mediator, in cooperation with CASP4, of endoplasmic reticulum-stress induced apoptosis. Required or the activation of CASP4 following endoplasmic reticulum stress.</text>
</comment>
<evidence type="ECO:0000256" key="2">
    <source>
        <dbReference type="ARBA" id="ARBA00007984"/>
    </source>
</evidence>
<keyword evidence="9" id="KW-0325">Glycoprotein</keyword>
<feature type="compositionally biased region" description="Basic residues" evidence="11">
    <location>
        <begin position="38"/>
        <end position="50"/>
    </location>
</feature>
<accession>A0ABP0UU43</accession>
<comment type="similarity">
    <text evidence="2">Belongs to the TMEM214 family.</text>
</comment>
<evidence type="ECO:0000256" key="1">
    <source>
        <dbReference type="ARBA" id="ARBA00004477"/>
    </source>
</evidence>
<dbReference type="Proteomes" id="UP001497512">
    <property type="component" value="Chromosome 6"/>
</dbReference>
<keyword evidence="5" id="KW-0053">Apoptosis</keyword>
<evidence type="ECO:0008006" key="14">
    <source>
        <dbReference type="Google" id="ProtNLM"/>
    </source>
</evidence>
<feature type="region of interest" description="Disordered" evidence="11">
    <location>
        <begin position="1"/>
        <end position="77"/>
    </location>
</feature>
<dbReference type="Pfam" id="PF10151">
    <property type="entry name" value="TMEM214"/>
    <property type="match status" value="1"/>
</dbReference>
<keyword evidence="13" id="KW-1185">Reference proteome</keyword>
<proteinExistence type="inferred from homology"/>
<protein>
    <recommendedName>
        <fullName evidence="14">Transmembrane protein 214-A</fullName>
    </recommendedName>
</protein>
<dbReference type="PANTHER" id="PTHR13448:SF0">
    <property type="entry name" value="TRANSMEMBRANE PROTEIN 214"/>
    <property type="match status" value="1"/>
</dbReference>
<dbReference type="PANTHER" id="PTHR13448">
    <property type="entry name" value="TRANSMEMBRANE PROTEIN 214"/>
    <property type="match status" value="1"/>
</dbReference>
<feature type="compositionally biased region" description="Polar residues" evidence="11">
    <location>
        <begin position="18"/>
        <end position="31"/>
    </location>
</feature>
<organism evidence="12 13">
    <name type="scientific">Sphagnum troendelagicum</name>
    <dbReference type="NCBI Taxonomy" id="128251"/>
    <lineage>
        <taxon>Eukaryota</taxon>
        <taxon>Viridiplantae</taxon>
        <taxon>Streptophyta</taxon>
        <taxon>Embryophyta</taxon>
        <taxon>Bryophyta</taxon>
        <taxon>Sphagnophytina</taxon>
        <taxon>Sphagnopsida</taxon>
        <taxon>Sphagnales</taxon>
        <taxon>Sphagnaceae</taxon>
        <taxon>Sphagnum</taxon>
    </lineage>
</organism>
<evidence type="ECO:0000256" key="10">
    <source>
        <dbReference type="ARBA" id="ARBA00024938"/>
    </source>
</evidence>
<evidence type="ECO:0000256" key="8">
    <source>
        <dbReference type="ARBA" id="ARBA00023136"/>
    </source>
</evidence>
<name>A0ABP0UU43_9BRYO</name>
<reference evidence="12" key="1">
    <citation type="submission" date="2024-02" db="EMBL/GenBank/DDBJ databases">
        <authorList>
            <consortium name="ELIXIR-Norway"/>
            <consortium name="Elixir Norway"/>
        </authorList>
    </citation>
    <scope>NUCLEOTIDE SEQUENCE</scope>
</reference>
<evidence type="ECO:0000256" key="6">
    <source>
        <dbReference type="ARBA" id="ARBA00022824"/>
    </source>
</evidence>
<keyword evidence="4" id="KW-0812">Transmembrane</keyword>
<evidence type="ECO:0000256" key="4">
    <source>
        <dbReference type="ARBA" id="ARBA00022692"/>
    </source>
</evidence>
<evidence type="ECO:0000256" key="5">
    <source>
        <dbReference type="ARBA" id="ARBA00022703"/>
    </source>
</evidence>
<sequence length="623" mass="68684">MATEGLDVDSSGVLDNGGSHSNGVENRNGNNGKDHGWKKVTNLKKQRRHELKGIAGSVQQQEGEKNGTKESGAAAEFKGFQALETEAAERRNRLEARIAAALAAGESGEEEPNAEAGEHQPEEANGTVVAGEVKKSKPKKANKPKVTVADAAAAIDPSDLSTFLADITENFASVPDVQLMRCADYFARAFASITSAQFAWNKILRESPVAKTIEVPLCYIPENVSKMMGDWLAQRPVEALSKFMLWLLKEVLEDSQSQQSGSHKGPKAVPQPSGKTKVGVLVLLAIALRRRPDLLHQQAGTVRSQFQGQDKLPTLVWMYGQVAQGDLVSGMYLWVQNLLPFAVGKFSTPSSRDIVLQFVESVLFANLKKARPVLLNGHLRKGEKTGAPSVPRLSDASFLSCRLNCDKDDHKMVCTAYTVQLLNIWGEQATERFQSIYPVVRELALAGKFRSKATRAVAQQLLPLSLAALSEDVETLSLEAYNNFSWCLSQNPECYKQWEKLYLENQKASSYVLSHLLNDWKDAVARLTPLSDLRRTLQAFRTKHKHLLQTAKQSPELEAQLKAADRTCKALEGKMSWVPSCAKASLTIAVGVSMAYAFYLISPDVNPWKWDGWLLLSKTHPFI</sequence>
<evidence type="ECO:0000313" key="13">
    <source>
        <dbReference type="Proteomes" id="UP001497512"/>
    </source>
</evidence>
<evidence type="ECO:0000313" key="12">
    <source>
        <dbReference type="EMBL" id="CAK9230004.1"/>
    </source>
</evidence>